<dbReference type="NCBIfam" id="NF010052">
    <property type="entry name" value="PRK13529.1"/>
    <property type="match status" value="1"/>
</dbReference>
<dbReference type="EMBL" id="BMZC01000001">
    <property type="protein sequence ID" value="GGZ50171.1"/>
    <property type="molecule type" value="Genomic_DNA"/>
</dbReference>
<dbReference type="PROSITE" id="PS00331">
    <property type="entry name" value="MALIC_ENZYMES"/>
    <property type="match status" value="1"/>
</dbReference>
<feature type="binding site" evidence="7">
    <location>
        <position position="415"/>
    </location>
    <ligand>
        <name>(S)-malate</name>
        <dbReference type="ChEBI" id="CHEBI:15589"/>
    </ligand>
</feature>
<dbReference type="PANTHER" id="PTHR23406:SF34">
    <property type="entry name" value="NAD-DEPENDENT MALIC ENZYME, MITOCHONDRIAL"/>
    <property type="match status" value="1"/>
</dbReference>
<evidence type="ECO:0000256" key="5">
    <source>
        <dbReference type="ARBA" id="ARBA00023027"/>
    </source>
</evidence>
<dbReference type="Proteomes" id="UP000622604">
    <property type="component" value="Unassembled WGS sequence"/>
</dbReference>
<dbReference type="GO" id="GO:0016616">
    <property type="term" value="F:oxidoreductase activity, acting on the CH-OH group of donors, NAD or NADP as acceptor"/>
    <property type="evidence" value="ECO:0007669"/>
    <property type="project" value="InterPro"/>
</dbReference>
<dbReference type="PRINTS" id="PR00072">
    <property type="entry name" value="MALOXRDTASE"/>
</dbReference>
<dbReference type="SMART" id="SM00919">
    <property type="entry name" value="Malic_M"/>
    <property type="match status" value="1"/>
</dbReference>
<dbReference type="Pfam" id="PF00390">
    <property type="entry name" value="malic"/>
    <property type="match status" value="1"/>
</dbReference>
<evidence type="ECO:0000256" key="7">
    <source>
        <dbReference type="PIRSR" id="PIRSR000106-2"/>
    </source>
</evidence>
<dbReference type="InterPro" id="IPR046346">
    <property type="entry name" value="Aminoacid_DH-like_N_sf"/>
</dbReference>
<accession>A0A8H9I7I1</accession>
<protein>
    <submittedName>
        <fullName evidence="12">NAD-dependent malic enzyme</fullName>
    </submittedName>
</protein>
<comment type="similarity">
    <text evidence="2 9">Belongs to the malic enzymes family.</text>
</comment>
<feature type="binding site" evidence="7">
    <location>
        <position position="459"/>
    </location>
    <ligand>
        <name>(S)-malate</name>
        <dbReference type="ChEBI" id="CHEBI:15589"/>
    </ligand>
</feature>
<dbReference type="InterPro" id="IPR015884">
    <property type="entry name" value="Malic_enzyme_CS"/>
</dbReference>
<dbReference type="InterPro" id="IPR036291">
    <property type="entry name" value="NAD(P)-bd_dom_sf"/>
</dbReference>
<dbReference type="GO" id="GO:0005829">
    <property type="term" value="C:cytosol"/>
    <property type="evidence" value="ECO:0007669"/>
    <property type="project" value="TreeGrafter"/>
</dbReference>
<evidence type="ECO:0000259" key="11">
    <source>
        <dbReference type="SMART" id="SM01274"/>
    </source>
</evidence>
<evidence type="ECO:0000256" key="4">
    <source>
        <dbReference type="ARBA" id="ARBA00023002"/>
    </source>
</evidence>
<dbReference type="InterPro" id="IPR001891">
    <property type="entry name" value="Malic_OxRdtase"/>
</dbReference>
<keyword evidence="3 8" id="KW-0479">Metal-binding</keyword>
<dbReference type="Pfam" id="PF03949">
    <property type="entry name" value="Malic_M"/>
    <property type="match status" value="1"/>
</dbReference>
<dbReference type="SUPFAM" id="SSF51735">
    <property type="entry name" value="NAD(P)-binding Rossmann-fold domains"/>
    <property type="match status" value="1"/>
</dbReference>
<dbReference type="InterPro" id="IPR037062">
    <property type="entry name" value="Malic_N_dom_sf"/>
</dbReference>
<reference evidence="12" key="2">
    <citation type="submission" date="2020-09" db="EMBL/GenBank/DDBJ databases">
        <authorList>
            <person name="Sun Q."/>
            <person name="Kim S."/>
        </authorList>
    </citation>
    <scope>NUCLEOTIDE SEQUENCE</scope>
    <source>
        <strain evidence="12">KCTC 32337</strain>
    </source>
</reference>
<dbReference type="Gene3D" id="3.40.50.720">
    <property type="entry name" value="NAD(P)-binding Rossmann-like Domain"/>
    <property type="match status" value="1"/>
</dbReference>
<dbReference type="PIRSF" id="PIRSF000106">
    <property type="entry name" value="ME"/>
    <property type="match status" value="1"/>
</dbReference>
<comment type="caution">
    <text evidence="12">The sequence shown here is derived from an EMBL/GenBank/DDBJ whole genome shotgun (WGS) entry which is preliminary data.</text>
</comment>
<feature type="active site" description="Proton donor" evidence="6">
    <location>
        <position position="102"/>
    </location>
</feature>
<gene>
    <name evidence="12" type="primary">maeA</name>
    <name evidence="12" type="ORF">GCM10011274_05370</name>
</gene>
<organism evidence="12 13">
    <name type="scientific">Paraglaciecola chathamensis</name>
    <dbReference type="NCBI Taxonomy" id="368405"/>
    <lineage>
        <taxon>Bacteria</taxon>
        <taxon>Pseudomonadati</taxon>
        <taxon>Pseudomonadota</taxon>
        <taxon>Gammaproteobacteria</taxon>
        <taxon>Alteromonadales</taxon>
        <taxon>Alteromonadaceae</taxon>
        <taxon>Paraglaciecola</taxon>
    </lineage>
</organism>
<evidence type="ECO:0000256" key="8">
    <source>
        <dbReference type="PIRSR" id="PIRSR000106-3"/>
    </source>
</evidence>
<feature type="active site" description="Proton acceptor" evidence="6">
    <location>
        <position position="173"/>
    </location>
</feature>
<evidence type="ECO:0000256" key="1">
    <source>
        <dbReference type="ARBA" id="ARBA00001936"/>
    </source>
</evidence>
<feature type="domain" description="Malic enzyme NAD-binding" evidence="10">
    <location>
        <begin position="269"/>
        <end position="528"/>
    </location>
</feature>
<proteinExistence type="inferred from homology"/>
<feature type="binding site" evidence="8">
    <location>
        <position position="245"/>
    </location>
    <ligand>
        <name>a divalent metal cation</name>
        <dbReference type="ChEBI" id="CHEBI:60240"/>
    </ligand>
</feature>
<evidence type="ECO:0000256" key="3">
    <source>
        <dbReference type="ARBA" id="ARBA00022723"/>
    </source>
</evidence>
<evidence type="ECO:0000256" key="6">
    <source>
        <dbReference type="PIRSR" id="PIRSR000106-1"/>
    </source>
</evidence>
<dbReference type="InterPro" id="IPR012301">
    <property type="entry name" value="Malic_N_dom"/>
</dbReference>
<feature type="binding site" evidence="8">
    <location>
        <position position="268"/>
    </location>
    <ligand>
        <name>a divalent metal cation</name>
        <dbReference type="ChEBI" id="CHEBI:60240"/>
    </ligand>
</feature>
<feature type="binding site" evidence="7">
    <location>
        <position position="155"/>
    </location>
    <ligand>
        <name>(S)-malate</name>
        <dbReference type="ChEBI" id="CHEBI:15589"/>
    </ligand>
</feature>
<dbReference type="GO" id="GO:0051287">
    <property type="term" value="F:NAD binding"/>
    <property type="evidence" value="ECO:0007669"/>
    <property type="project" value="InterPro"/>
</dbReference>
<dbReference type="GO" id="GO:0006108">
    <property type="term" value="P:malate metabolic process"/>
    <property type="evidence" value="ECO:0007669"/>
    <property type="project" value="TreeGrafter"/>
</dbReference>
<evidence type="ECO:0000313" key="13">
    <source>
        <dbReference type="Proteomes" id="UP000622604"/>
    </source>
</evidence>
<evidence type="ECO:0000259" key="10">
    <source>
        <dbReference type="SMART" id="SM00919"/>
    </source>
</evidence>
<comment type="cofactor">
    <cofactor evidence="1">
        <name>Mn(2+)</name>
        <dbReference type="ChEBI" id="CHEBI:29035"/>
    </cofactor>
</comment>
<feature type="binding site" evidence="8">
    <location>
        <position position="244"/>
    </location>
    <ligand>
        <name>a divalent metal cation</name>
        <dbReference type="ChEBI" id="CHEBI:60240"/>
    </ligand>
</feature>
<sequence length="562" mass="61443">MNQKQNKPLHLSHAGPKLLDMPLLNKSSAFSEKERLAFNLEGLLPPRYETIDQQRERAYMQYQACTTDMAKHIFLRDIQDTNETLFFRLITEHIEEMMPIIYTPTVGEACEKFSDIYRSARGLFIAHHQQDRIDTILHNATKRNIKVIVVTDGERILGLGDQGVGGMGIPIGKLSLYTVCGGISPANTLPIMLDVGTNNPALLEDPMYMGCRHPRISQAEYDVFVDKFMQAVRRRWPKALIQFEDFAQTNATPILDRYRDSYCCFNDDIQGTAAVAVATLLAACKVKGVAASTQPLVIVGGGSAGCGIAAQWVRSIQAEGLSEEAARAKVYVIDRDGLITTRATNLQGFQQAVAQDLADFDGWNGDYAPGLLEVINSVKPGILLGVSSCAGLFSEEVVKAMHQHTAQPVILPLSNPSRCVEATPEDIYTWTNGEAIVACGSPFADVELNGRTLPVSQCNNSYIFPGIGLAVVSCKARRVTNNMLMASSLALAEASPLAIHGKGALLPPLSGIKLLSVEIAKRVAMAAIADGVAPVRSEEEIQMCIEATQWEPEYREYRRVAS</sequence>
<feature type="domain" description="Malic enzyme N-terminal" evidence="11">
    <location>
        <begin position="79"/>
        <end position="259"/>
    </location>
</feature>
<name>A0A8H9I7I1_9ALTE</name>
<keyword evidence="5" id="KW-0520">NAD</keyword>
<evidence type="ECO:0000256" key="2">
    <source>
        <dbReference type="ARBA" id="ARBA00008785"/>
    </source>
</evidence>
<comment type="cofactor">
    <cofactor evidence="8">
        <name>Mg(2+)</name>
        <dbReference type="ChEBI" id="CHEBI:18420"/>
    </cofactor>
    <cofactor evidence="8">
        <name>Mn(2+)</name>
        <dbReference type="ChEBI" id="CHEBI:29035"/>
    </cofactor>
    <text evidence="8">Divalent metal cations. Prefers magnesium or manganese.</text>
</comment>
<dbReference type="SUPFAM" id="SSF53223">
    <property type="entry name" value="Aminoacid dehydrogenase-like, N-terminal domain"/>
    <property type="match status" value="1"/>
</dbReference>
<dbReference type="AlphaFoldDB" id="A0A8H9I7I1"/>
<dbReference type="GO" id="GO:0004470">
    <property type="term" value="F:malic enzyme activity"/>
    <property type="evidence" value="ECO:0007669"/>
    <property type="project" value="InterPro"/>
</dbReference>
<keyword evidence="4" id="KW-0560">Oxidoreductase</keyword>
<dbReference type="InterPro" id="IPR012302">
    <property type="entry name" value="Malic_NAD-bd"/>
</dbReference>
<dbReference type="SMART" id="SM01274">
    <property type="entry name" value="malic"/>
    <property type="match status" value="1"/>
</dbReference>
<evidence type="ECO:0000313" key="12">
    <source>
        <dbReference type="EMBL" id="GGZ50171.1"/>
    </source>
</evidence>
<dbReference type="RefSeq" id="WP_191865220.1">
    <property type="nucleotide sequence ID" value="NZ_BMZC01000001.1"/>
</dbReference>
<dbReference type="Gene3D" id="3.40.50.10380">
    <property type="entry name" value="Malic enzyme, N-terminal domain"/>
    <property type="match status" value="1"/>
</dbReference>
<dbReference type="PANTHER" id="PTHR23406">
    <property type="entry name" value="MALIC ENZYME-RELATED"/>
    <property type="match status" value="1"/>
</dbReference>
<reference evidence="12" key="1">
    <citation type="journal article" date="2014" name="Int. J. Syst. Evol. Microbiol.">
        <title>Complete genome sequence of Corynebacterium casei LMG S-19264T (=DSM 44701T), isolated from a smear-ripened cheese.</title>
        <authorList>
            <consortium name="US DOE Joint Genome Institute (JGI-PGF)"/>
            <person name="Walter F."/>
            <person name="Albersmeier A."/>
            <person name="Kalinowski J."/>
            <person name="Ruckert C."/>
        </authorList>
    </citation>
    <scope>NUCLEOTIDE SEQUENCE</scope>
    <source>
        <strain evidence="12">KCTC 32337</strain>
    </source>
</reference>
<dbReference type="GO" id="GO:0046872">
    <property type="term" value="F:metal ion binding"/>
    <property type="evidence" value="ECO:0007669"/>
    <property type="project" value="UniProtKB-KW"/>
</dbReference>
<evidence type="ECO:0000256" key="9">
    <source>
        <dbReference type="RuleBase" id="RU003427"/>
    </source>
</evidence>
<dbReference type="FunFam" id="3.40.50.10380:FF:000001">
    <property type="entry name" value="NAD-dependent malic enzyme"/>
    <property type="match status" value="1"/>
</dbReference>